<dbReference type="EMBL" id="PYDT01000001">
    <property type="protein sequence ID" value="THU73980.1"/>
    <property type="molecule type" value="Genomic_DNA"/>
</dbReference>
<sequence>MPSASAAIKLLKMRKGVLQIERWLRYLSKTNVQVIKGQHNENEVKQANYHYNKAKNLLLVGYPHDAEISLREGAKTAVLSWK</sequence>
<organism evidence="1 2">
    <name type="scientific">Musa balbisiana</name>
    <name type="common">Banana</name>
    <dbReference type="NCBI Taxonomy" id="52838"/>
    <lineage>
        <taxon>Eukaryota</taxon>
        <taxon>Viridiplantae</taxon>
        <taxon>Streptophyta</taxon>
        <taxon>Embryophyta</taxon>
        <taxon>Tracheophyta</taxon>
        <taxon>Spermatophyta</taxon>
        <taxon>Magnoliopsida</taxon>
        <taxon>Liliopsida</taxon>
        <taxon>Zingiberales</taxon>
        <taxon>Musaceae</taxon>
        <taxon>Musa</taxon>
    </lineage>
</organism>
<gene>
    <name evidence="1" type="ORF">C4D60_Mb04t28540</name>
</gene>
<keyword evidence="2" id="KW-1185">Reference proteome</keyword>
<protein>
    <submittedName>
        <fullName evidence="1">Uncharacterized protein</fullName>
    </submittedName>
</protein>
<evidence type="ECO:0000313" key="2">
    <source>
        <dbReference type="Proteomes" id="UP000317650"/>
    </source>
</evidence>
<dbReference type="Proteomes" id="UP000317650">
    <property type="component" value="Chromosome 4"/>
</dbReference>
<accession>A0A4S8KFB4</accession>
<dbReference type="AlphaFoldDB" id="A0A4S8KFB4"/>
<name>A0A4S8KFB4_MUSBA</name>
<reference evidence="1 2" key="1">
    <citation type="journal article" date="2019" name="Nat. Plants">
        <title>Genome sequencing of Musa balbisiana reveals subgenome evolution and function divergence in polyploid bananas.</title>
        <authorList>
            <person name="Yao X."/>
        </authorList>
    </citation>
    <scope>NUCLEOTIDE SEQUENCE [LARGE SCALE GENOMIC DNA]</scope>
    <source>
        <strain evidence="2">cv. DH-PKW</strain>
        <tissue evidence="1">Leaves</tissue>
    </source>
</reference>
<proteinExistence type="predicted"/>
<comment type="caution">
    <text evidence="1">The sequence shown here is derived from an EMBL/GenBank/DDBJ whole genome shotgun (WGS) entry which is preliminary data.</text>
</comment>
<evidence type="ECO:0000313" key="1">
    <source>
        <dbReference type="EMBL" id="THU73980.1"/>
    </source>
</evidence>